<dbReference type="Proteomes" id="UP000828390">
    <property type="component" value="Unassembled WGS sequence"/>
</dbReference>
<name>A0A9D4QQ96_DREPO</name>
<comment type="caution">
    <text evidence="2">The sequence shown here is derived from an EMBL/GenBank/DDBJ whole genome shotgun (WGS) entry which is preliminary data.</text>
</comment>
<feature type="compositionally biased region" description="Basic and acidic residues" evidence="1">
    <location>
        <begin position="17"/>
        <end position="33"/>
    </location>
</feature>
<gene>
    <name evidence="2" type="ORF">DPMN_112998</name>
</gene>
<evidence type="ECO:0000256" key="1">
    <source>
        <dbReference type="SAM" id="MobiDB-lite"/>
    </source>
</evidence>
<evidence type="ECO:0000313" key="3">
    <source>
        <dbReference type="Proteomes" id="UP000828390"/>
    </source>
</evidence>
<evidence type="ECO:0000313" key="2">
    <source>
        <dbReference type="EMBL" id="KAH3839566.1"/>
    </source>
</evidence>
<feature type="compositionally biased region" description="Basic and acidic residues" evidence="1">
    <location>
        <begin position="40"/>
        <end position="61"/>
    </location>
</feature>
<sequence>MALTSGERSALWRKRQRNDTEKHEKYKQKERERYLKRKERGNIKLVHDMSEREKDQSDVHGRLAVKPTEIERKRSRRH</sequence>
<proteinExistence type="predicted"/>
<reference evidence="2" key="1">
    <citation type="journal article" date="2019" name="bioRxiv">
        <title>The Genome of the Zebra Mussel, Dreissena polymorpha: A Resource for Invasive Species Research.</title>
        <authorList>
            <person name="McCartney M.A."/>
            <person name="Auch B."/>
            <person name="Kono T."/>
            <person name="Mallez S."/>
            <person name="Zhang Y."/>
            <person name="Obille A."/>
            <person name="Becker A."/>
            <person name="Abrahante J.E."/>
            <person name="Garbe J."/>
            <person name="Badalamenti J.P."/>
            <person name="Herman A."/>
            <person name="Mangelson H."/>
            <person name="Liachko I."/>
            <person name="Sullivan S."/>
            <person name="Sone E.D."/>
            <person name="Koren S."/>
            <person name="Silverstein K.A.T."/>
            <person name="Beckman K.B."/>
            <person name="Gohl D.M."/>
        </authorList>
    </citation>
    <scope>NUCLEOTIDE SEQUENCE</scope>
    <source>
        <strain evidence="2">Duluth1</strain>
        <tissue evidence="2">Whole animal</tissue>
    </source>
</reference>
<accession>A0A9D4QQ96</accession>
<feature type="region of interest" description="Disordered" evidence="1">
    <location>
        <begin position="1"/>
        <end position="78"/>
    </location>
</feature>
<dbReference type="AlphaFoldDB" id="A0A9D4QQ96"/>
<organism evidence="2 3">
    <name type="scientific">Dreissena polymorpha</name>
    <name type="common">Zebra mussel</name>
    <name type="synonym">Mytilus polymorpha</name>
    <dbReference type="NCBI Taxonomy" id="45954"/>
    <lineage>
        <taxon>Eukaryota</taxon>
        <taxon>Metazoa</taxon>
        <taxon>Spiralia</taxon>
        <taxon>Lophotrochozoa</taxon>
        <taxon>Mollusca</taxon>
        <taxon>Bivalvia</taxon>
        <taxon>Autobranchia</taxon>
        <taxon>Heteroconchia</taxon>
        <taxon>Euheterodonta</taxon>
        <taxon>Imparidentia</taxon>
        <taxon>Neoheterodontei</taxon>
        <taxon>Myida</taxon>
        <taxon>Dreissenoidea</taxon>
        <taxon>Dreissenidae</taxon>
        <taxon>Dreissena</taxon>
    </lineage>
</organism>
<reference evidence="2" key="2">
    <citation type="submission" date="2020-11" db="EMBL/GenBank/DDBJ databases">
        <authorList>
            <person name="McCartney M.A."/>
            <person name="Auch B."/>
            <person name="Kono T."/>
            <person name="Mallez S."/>
            <person name="Becker A."/>
            <person name="Gohl D.M."/>
            <person name="Silverstein K.A.T."/>
            <person name="Koren S."/>
            <person name="Bechman K.B."/>
            <person name="Herman A."/>
            <person name="Abrahante J.E."/>
            <person name="Garbe J."/>
        </authorList>
    </citation>
    <scope>NUCLEOTIDE SEQUENCE</scope>
    <source>
        <strain evidence="2">Duluth1</strain>
        <tissue evidence="2">Whole animal</tissue>
    </source>
</reference>
<protein>
    <submittedName>
        <fullName evidence="2">Uncharacterized protein</fullName>
    </submittedName>
</protein>
<keyword evidence="3" id="KW-1185">Reference proteome</keyword>
<dbReference type="EMBL" id="JAIWYP010000004">
    <property type="protein sequence ID" value="KAH3839566.1"/>
    <property type="molecule type" value="Genomic_DNA"/>
</dbReference>